<dbReference type="InterPro" id="IPR050319">
    <property type="entry name" value="ABC_transp_ATP-bind"/>
</dbReference>
<dbReference type="GO" id="GO:0005524">
    <property type="term" value="F:ATP binding"/>
    <property type="evidence" value="ECO:0007669"/>
    <property type="project" value="UniProtKB-KW"/>
</dbReference>
<evidence type="ECO:0000259" key="5">
    <source>
        <dbReference type="PROSITE" id="PS50893"/>
    </source>
</evidence>
<dbReference type="SMART" id="SM00382">
    <property type="entry name" value="AAA"/>
    <property type="match status" value="1"/>
</dbReference>
<gene>
    <name evidence="6" type="ORF">EV209_2103</name>
</gene>
<dbReference type="CDD" id="cd03257">
    <property type="entry name" value="ABC_NikE_OppD_transporters"/>
    <property type="match status" value="1"/>
</dbReference>
<evidence type="ECO:0000313" key="6">
    <source>
        <dbReference type="EMBL" id="RZS94265.1"/>
    </source>
</evidence>
<dbReference type="NCBIfam" id="NF008453">
    <property type="entry name" value="PRK11308.1"/>
    <property type="match status" value="1"/>
</dbReference>
<dbReference type="NCBIfam" id="TIGR01727">
    <property type="entry name" value="oligo_HPY"/>
    <property type="match status" value="1"/>
</dbReference>
<keyword evidence="2" id="KW-0813">Transport</keyword>
<dbReference type="PROSITE" id="PS50893">
    <property type="entry name" value="ABC_TRANSPORTER_2"/>
    <property type="match status" value="1"/>
</dbReference>
<evidence type="ECO:0000256" key="4">
    <source>
        <dbReference type="ARBA" id="ARBA00022840"/>
    </source>
</evidence>
<sequence>MNQMYFNRLTEEINRQGLDAMLIAPSADMQFLLGRVPSSDWRTEEAFSAGCTSRKRRRFAMSDEKILLSANHVKKYFKGRGKNVVKAVDDVSLTLHKGETLGLVGESGCGKSTLGRTLLRLIEPTEGEIIYNGQDLSKLSNKEMRLMRQHMQMVFQNPYSSLNPRMSVLEAVRAPLDIFKIGTKDERFEKCREMLRYVGFEEYQIYRYPHEFSGGQRQRIVIARALISDPDFIVCDEPVSALDVSVRAQVLNLMREINLDRGLAYLFISHDLSVVKHVSDRIAVMYLGNLVELADCDELYRNPQHPYTQALLSSIPIPDPDVKINRIPLEGDLPSPMNPPSGCRFHTRCRYATDRCKTERPEFKFDAGGHGVACHLCEGGGEEQK</sequence>
<protein>
    <submittedName>
        <fullName evidence="6">Peptide/nickel transport system ATP-binding protein/oligopeptide transport system ATP-binding protein</fullName>
    </submittedName>
</protein>
<dbReference type="Pfam" id="PF08352">
    <property type="entry name" value="oligo_HPY"/>
    <property type="match status" value="1"/>
</dbReference>
<dbReference type="Pfam" id="PF00005">
    <property type="entry name" value="ABC_tran"/>
    <property type="match status" value="1"/>
</dbReference>
<feature type="domain" description="ABC transporter" evidence="5">
    <location>
        <begin position="68"/>
        <end position="312"/>
    </location>
</feature>
<dbReference type="EMBL" id="SGXF01000004">
    <property type="protein sequence ID" value="RZS94265.1"/>
    <property type="molecule type" value="Genomic_DNA"/>
</dbReference>
<dbReference type="InterPro" id="IPR013563">
    <property type="entry name" value="Oligopep_ABC_C"/>
</dbReference>
<dbReference type="FunFam" id="3.40.50.300:FF:000016">
    <property type="entry name" value="Oligopeptide ABC transporter ATP-binding component"/>
    <property type="match status" value="1"/>
</dbReference>
<reference evidence="6 7" key="1">
    <citation type="submission" date="2019-02" db="EMBL/GenBank/DDBJ databases">
        <title>Genomic Encyclopedia of Type Strains, Phase IV (KMG-IV): sequencing the most valuable type-strain genomes for metagenomic binning, comparative biology and taxonomic classification.</title>
        <authorList>
            <person name="Goeker M."/>
        </authorList>
    </citation>
    <scope>NUCLEOTIDE SEQUENCE [LARGE SCALE GENOMIC DNA]</scope>
    <source>
        <strain evidence="6 7">DSM 29486</strain>
    </source>
</reference>
<accession>A0A4Q7P382</accession>
<dbReference type="PANTHER" id="PTHR43776">
    <property type="entry name" value="TRANSPORT ATP-BINDING PROTEIN"/>
    <property type="match status" value="1"/>
</dbReference>
<organism evidence="6 7">
    <name type="scientific">Cuneatibacter caecimuris</name>
    <dbReference type="NCBI Taxonomy" id="1796618"/>
    <lineage>
        <taxon>Bacteria</taxon>
        <taxon>Bacillati</taxon>
        <taxon>Bacillota</taxon>
        <taxon>Clostridia</taxon>
        <taxon>Lachnospirales</taxon>
        <taxon>Lachnospiraceae</taxon>
        <taxon>Cuneatibacter</taxon>
    </lineage>
</organism>
<evidence type="ECO:0000256" key="1">
    <source>
        <dbReference type="ARBA" id="ARBA00005417"/>
    </source>
</evidence>
<keyword evidence="4 6" id="KW-0067">ATP-binding</keyword>
<dbReference type="GO" id="GO:0055085">
    <property type="term" value="P:transmembrane transport"/>
    <property type="evidence" value="ECO:0007669"/>
    <property type="project" value="UniProtKB-ARBA"/>
</dbReference>
<dbReference type="GO" id="GO:0016887">
    <property type="term" value="F:ATP hydrolysis activity"/>
    <property type="evidence" value="ECO:0007669"/>
    <property type="project" value="InterPro"/>
</dbReference>
<dbReference type="InterPro" id="IPR027417">
    <property type="entry name" value="P-loop_NTPase"/>
</dbReference>
<dbReference type="GO" id="GO:0015833">
    <property type="term" value="P:peptide transport"/>
    <property type="evidence" value="ECO:0007669"/>
    <property type="project" value="InterPro"/>
</dbReference>
<dbReference type="PROSITE" id="PS00211">
    <property type="entry name" value="ABC_TRANSPORTER_1"/>
    <property type="match status" value="1"/>
</dbReference>
<evidence type="ECO:0000313" key="7">
    <source>
        <dbReference type="Proteomes" id="UP000292927"/>
    </source>
</evidence>
<dbReference type="PANTHER" id="PTHR43776:SF7">
    <property type="entry name" value="D,D-DIPEPTIDE TRANSPORT ATP-BINDING PROTEIN DDPF-RELATED"/>
    <property type="match status" value="1"/>
</dbReference>
<dbReference type="Proteomes" id="UP000292927">
    <property type="component" value="Unassembled WGS sequence"/>
</dbReference>
<comment type="similarity">
    <text evidence="1">Belongs to the ABC transporter superfamily.</text>
</comment>
<keyword evidence="3" id="KW-0547">Nucleotide-binding</keyword>
<proteinExistence type="inferred from homology"/>
<evidence type="ECO:0000256" key="2">
    <source>
        <dbReference type="ARBA" id="ARBA00022448"/>
    </source>
</evidence>
<dbReference type="InterPro" id="IPR017871">
    <property type="entry name" value="ABC_transporter-like_CS"/>
</dbReference>
<evidence type="ECO:0000256" key="3">
    <source>
        <dbReference type="ARBA" id="ARBA00022741"/>
    </source>
</evidence>
<comment type="caution">
    <text evidence="6">The sequence shown here is derived from an EMBL/GenBank/DDBJ whole genome shotgun (WGS) entry which is preliminary data.</text>
</comment>
<name>A0A4Q7P382_9FIRM</name>
<dbReference type="AlphaFoldDB" id="A0A4Q7P382"/>
<keyword evidence="7" id="KW-1185">Reference proteome</keyword>
<dbReference type="Gene3D" id="3.40.50.300">
    <property type="entry name" value="P-loop containing nucleotide triphosphate hydrolases"/>
    <property type="match status" value="1"/>
</dbReference>
<dbReference type="InterPro" id="IPR003439">
    <property type="entry name" value="ABC_transporter-like_ATP-bd"/>
</dbReference>
<dbReference type="InterPro" id="IPR003593">
    <property type="entry name" value="AAA+_ATPase"/>
</dbReference>
<dbReference type="SUPFAM" id="SSF52540">
    <property type="entry name" value="P-loop containing nucleoside triphosphate hydrolases"/>
    <property type="match status" value="1"/>
</dbReference>